<dbReference type="EMBL" id="CP093442">
    <property type="protein sequence ID" value="UOF00482.1"/>
    <property type="molecule type" value="Genomic_DNA"/>
</dbReference>
<evidence type="ECO:0000313" key="3">
    <source>
        <dbReference type="Proteomes" id="UP000830116"/>
    </source>
</evidence>
<sequence length="247" mass="27297">MKKRAFFTAILSLFVSLAASAEEYAFTRGILLAFDTRDHQACEMATLRVKSMAPKADLKALCAQDGRKPISVILVSTPVSEFDFTTEDLKAKKGNSLAIKLSDSSIIDQETFILISDTEELDHTLKIMNHKKTQAVSQIRMAELSALSVLNYKLFSVPFVLRSKGSKVETLNKFAAMLERKAVSIGQNIEVSSEEEEPFTVDGNMLPSIVKLLTTIKSISVDLPKDCDKGCKSDKSFGLSIALKFRF</sequence>
<accession>A0ABY4C9B0</accession>
<dbReference type="RefSeq" id="WP_243536465.1">
    <property type="nucleotide sequence ID" value="NZ_CP093442.1"/>
</dbReference>
<evidence type="ECO:0000256" key="1">
    <source>
        <dbReference type="SAM" id="SignalP"/>
    </source>
</evidence>
<gene>
    <name evidence="2" type="ORF">MNR06_12310</name>
</gene>
<protein>
    <submittedName>
        <fullName evidence="2">Uncharacterized protein</fullName>
    </submittedName>
</protein>
<evidence type="ECO:0000313" key="2">
    <source>
        <dbReference type="EMBL" id="UOF00482.1"/>
    </source>
</evidence>
<feature type="chain" id="PRO_5045385675" evidence="1">
    <location>
        <begin position="22"/>
        <end position="247"/>
    </location>
</feature>
<dbReference type="Proteomes" id="UP000830116">
    <property type="component" value="Chromosome"/>
</dbReference>
<name>A0ABY4C9B0_9BACT</name>
<feature type="signal peptide" evidence="1">
    <location>
        <begin position="1"/>
        <end position="21"/>
    </location>
</feature>
<reference evidence="2" key="1">
    <citation type="submission" date="2022-03" db="EMBL/GenBank/DDBJ databases">
        <title>Genome Identification and Characterization of new species Bdellovibrio reynosense LBG001 sp. nov. from a Mexico soil sample.</title>
        <authorList>
            <person name="Camilli A."/>
            <person name="Ajao Y."/>
            <person name="Guo X."/>
        </authorList>
    </citation>
    <scope>NUCLEOTIDE SEQUENCE</scope>
    <source>
        <strain evidence="2">LBG001</strain>
    </source>
</reference>
<proteinExistence type="predicted"/>
<organism evidence="2 3">
    <name type="scientific">Bdellovibrio reynosensis</name>
    <dbReference type="NCBI Taxonomy" id="2835041"/>
    <lineage>
        <taxon>Bacteria</taxon>
        <taxon>Pseudomonadati</taxon>
        <taxon>Bdellovibrionota</taxon>
        <taxon>Bdellovibrionia</taxon>
        <taxon>Bdellovibrionales</taxon>
        <taxon>Pseudobdellovibrionaceae</taxon>
        <taxon>Bdellovibrio</taxon>
    </lineage>
</organism>
<keyword evidence="3" id="KW-1185">Reference proteome</keyword>
<keyword evidence="1" id="KW-0732">Signal</keyword>